<reference evidence="1" key="3">
    <citation type="submission" date="2023-05" db="EMBL/GenBank/DDBJ databases">
        <authorList>
            <person name="Smith C.H."/>
        </authorList>
    </citation>
    <scope>NUCLEOTIDE SEQUENCE</scope>
    <source>
        <strain evidence="1">CHS0354</strain>
        <tissue evidence="1">Mantle</tissue>
    </source>
</reference>
<comment type="caution">
    <text evidence="1">The sequence shown here is derived from an EMBL/GenBank/DDBJ whole genome shotgun (WGS) entry which is preliminary data.</text>
</comment>
<reference evidence="1" key="2">
    <citation type="journal article" date="2021" name="Genome Biol. Evol.">
        <title>Developing a high-quality reference genome for a parasitic bivalve with doubly uniparental inheritance (Bivalvia: Unionida).</title>
        <authorList>
            <person name="Smith C.H."/>
        </authorList>
    </citation>
    <scope>NUCLEOTIDE SEQUENCE</scope>
    <source>
        <strain evidence="1">CHS0354</strain>
        <tissue evidence="1">Mantle</tissue>
    </source>
</reference>
<evidence type="ECO:0000313" key="2">
    <source>
        <dbReference type="Proteomes" id="UP001195483"/>
    </source>
</evidence>
<keyword evidence="2" id="KW-1185">Reference proteome</keyword>
<name>A0AAE0TIJ0_9BIVA</name>
<organism evidence="1 2">
    <name type="scientific">Potamilus streckersoni</name>
    <dbReference type="NCBI Taxonomy" id="2493646"/>
    <lineage>
        <taxon>Eukaryota</taxon>
        <taxon>Metazoa</taxon>
        <taxon>Spiralia</taxon>
        <taxon>Lophotrochozoa</taxon>
        <taxon>Mollusca</taxon>
        <taxon>Bivalvia</taxon>
        <taxon>Autobranchia</taxon>
        <taxon>Heteroconchia</taxon>
        <taxon>Palaeoheterodonta</taxon>
        <taxon>Unionida</taxon>
        <taxon>Unionoidea</taxon>
        <taxon>Unionidae</taxon>
        <taxon>Ambleminae</taxon>
        <taxon>Lampsilini</taxon>
        <taxon>Potamilus</taxon>
    </lineage>
</organism>
<evidence type="ECO:0000313" key="1">
    <source>
        <dbReference type="EMBL" id="KAK3611030.1"/>
    </source>
</evidence>
<accession>A0AAE0TIJ0</accession>
<sequence length="179" mass="18739">MNFARDAKGVKSAKVVLVMLFMDLAKEEALDAVFDMMGTKLAKKGVISGGLTSLGYGLGFDMMAMDSAKEALIELLAVVELGLKKKNHFQQSLVLGSCNSYGSFGFGHGGILSSILSYDGCGHKQTGVINKGLGCSIYGLGTGLVNAAVGYSEYGFRREGVFSIGNGYGAYVFEDGGKG</sequence>
<proteinExistence type="predicted"/>
<dbReference type="EMBL" id="JAEAOA010001446">
    <property type="protein sequence ID" value="KAK3611030.1"/>
    <property type="molecule type" value="Genomic_DNA"/>
</dbReference>
<dbReference type="AlphaFoldDB" id="A0AAE0TIJ0"/>
<dbReference type="Proteomes" id="UP001195483">
    <property type="component" value="Unassembled WGS sequence"/>
</dbReference>
<reference evidence="1" key="1">
    <citation type="journal article" date="2021" name="Genome Biol. Evol.">
        <title>A High-Quality Reference Genome for a Parasitic Bivalve with Doubly Uniparental Inheritance (Bivalvia: Unionida).</title>
        <authorList>
            <person name="Smith C.H."/>
        </authorList>
    </citation>
    <scope>NUCLEOTIDE SEQUENCE</scope>
    <source>
        <strain evidence="1">CHS0354</strain>
    </source>
</reference>
<protein>
    <submittedName>
        <fullName evidence="1">Uncharacterized protein</fullName>
    </submittedName>
</protein>
<gene>
    <name evidence="1" type="ORF">CHS0354_024352</name>
</gene>